<dbReference type="Pfam" id="PF03009">
    <property type="entry name" value="GDPD"/>
    <property type="match status" value="1"/>
</dbReference>
<dbReference type="InterPro" id="IPR030395">
    <property type="entry name" value="GP_PDE_dom"/>
</dbReference>
<feature type="chain" id="PRO_5020788649" evidence="1">
    <location>
        <begin position="24"/>
        <end position="323"/>
    </location>
</feature>
<comment type="caution">
    <text evidence="3">The sequence shown here is derived from an EMBL/GenBank/DDBJ whole genome shotgun (WGS) entry which is preliminary data.</text>
</comment>
<dbReference type="InterPro" id="IPR017946">
    <property type="entry name" value="PLC-like_Pdiesterase_TIM-brl"/>
</dbReference>
<keyword evidence="1" id="KW-0732">Signal</keyword>
<dbReference type="SUPFAM" id="SSF51695">
    <property type="entry name" value="PLC-like phosphodiesterases"/>
    <property type="match status" value="1"/>
</dbReference>
<gene>
    <name evidence="3" type="ORF">DES47_10446</name>
</gene>
<dbReference type="CDD" id="cd08567">
    <property type="entry name" value="GDPD_SpGDE_like"/>
    <property type="match status" value="1"/>
</dbReference>
<accession>A0A4V3CT39</accession>
<dbReference type="GO" id="GO:0008081">
    <property type="term" value="F:phosphoric diester hydrolase activity"/>
    <property type="evidence" value="ECO:0007669"/>
    <property type="project" value="InterPro"/>
</dbReference>
<dbReference type="PANTHER" id="PTHR46211">
    <property type="entry name" value="GLYCEROPHOSPHORYL DIESTER PHOSPHODIESTERASE"/>
    <property type="match status" value="1"/>
</dbReference>
<organism evidence="3 4">
    <name type="scientific">Roseateles toxinivorans</name>
    <dbReference type="NCBI Taxonomy" id="270368"/>
    <lineage>
        <taxon>Bacteria</taxon>
        <taxon>Pseudomonadati</taxon>
        <taxon>Pseudomonadota</taxon>
        <taxon>Betaproteobacteria</taxon>
        <taxon>Burkholderiales</taxon>
        <taxon>Sphaerotilaceae</taxon>
        <taxon>Roseateles</taxon>
    </lineage>
</organism>
<evidence type="ECO:0000313" key="3">
    <source>
        <dbReference type="EMBL" id="TDP63764.1"/>
    </source>
</evidence>
<dbReference type="EMBL" id="SNXS01000004">
    <property type="protein sequence ID" value="TDP63764.1"/>
    <property type="molecule type" value="Genomic_DNA"/>
</dbReference>
<evidence type="ECO:0000313" key="4">
    <source>
        <dbReference type="Proteomes" id="UP000295361"/>
    </source>
</evidence>
<reference evidence="3 4" key="1">
    <citation type="submission" date="2019-03" db="EMBL/GenBank/DDBJ databases">
        <title>Genomic Encyclopedia of Type Strains, Phase IV (KMG-IV): sequencing the most valuable type-strain genomes for metagenomic binning, comparative biology and taxonomic classification.</title>
        <authorList>
            <person name="Goeker M."/>
        </authorList>
    </citation>
    <scope>NUCLEOTIDE SEQUENCE [LARGE SCALE GENOMIC DNA]</scope>
    <source>
        <strain evidence="3 4">DSM 16998</strain>
    </source>
</reference>
<evidence type="ECO:0000259" key="2">
    <source>
        <dbReference type="PROSITE" id="PS51704"/>
    </source>
</evidence>
<name>A0A4V3CT39_9BURK</name>
<dbReference type="InParanoid" id="A0A4V3CT39"/>
<dbReference type="AlphaFoldDB" id="A0A4V3CT39"/>
<dbReference type="Gene3D" id="3.20.20.190">
    <property type="entry name" value="Phosphatidylinositol (PI) phosphodiesterase"/>
    <property type="match status" value="1"/>
</dbReference>
<feature type="signal peptide" evidence="1">
    <location>
        <begin position="1"/>
        <end position="23"/>
    </location>
</feature>
<keyword evidence="4" id="KW-1185">Reference proteome</keyword>
<dbReference type="RefSeq" id="WP_208115024.1">
    <property type="nucleotide sequence ID" value="NZ_SNXS01000004.1"/>
</dbReference>
<dbReference type="Proteomes" id="UP000295361">
    <property type="component" value="Unassembled WGS sequence"/>
</dbReference>
<dbReference type="GO" id="GO:0006629">
    <property type="term" value="P:lipid metabolic process"/>
    <property type="evidence" value="ECO:0007669"/>
    <property type="project" value="InterPro"/>
</dbReference>
<evidence type="ECO:0000256" key="1">
    <source>
        <dbReference type="SAM" id="SignalP"/>
    </source>
</evidence>
<dbReference type="PROSITE" id="PS51704">
    <property type="entry name" value="GP_PDE"/>
    <property type="match status" value="1"/>
</dbReference>
<dbReference type="PANTHER" id="PTHR46211:SF14">
    <property type="entry name" value="GLYCEROPHOSPHODIESTER PHOSPHODIESTERASE"/>
    <property type="match status" value="1"/>
</dbReference>
<protein>
    <submittedName>
        <fullName evidence="3">Glycerophosphoryl diester phosphodiesterase</fullName>
    </submittedName>
</protein>
<feature type="domain" description="GP-PDE" evidence="2">
    <location>
        <begin position="24"/>
        <end position="310"/>
    </location>
</feature>
<sequence>MKILHSASLALALSLGLAATASAFDLQAHRGGRGLMPENTLPAFENALKLGVNTLELDLGQSMDGMVLIAHDPRLNPNFTRDAMGNWIPDTPPPMYRLAWTALQTFDVGRLKPGSKYAAGFPDQQPVDGTRIPSLAQLFERVKALGNTTVRFNIETKLSPLEPALTPEPEAFVKAALAVIKAHGMTERVTLQSFDWRTLRIAQKLEPRIPTVYLSAQRNWLNNIADPRWTDGRTLAEHGNSLPQMVKAAGGATWSPYFGDLTAEALKEAKALGLSVVVWTVNEPAQIEQMLDLGVDGIISDRPDRVRAAMAARGLPLPPGMAR</sequence>
<proteinExistence type="predicted"/>